<keyword evidence="4" id="KW-1185">Reference proteome</keyword>
<feature type="transmembrane region" description="Helical" evidence="2">
    <location>
        <begin position="433"/>
        <end position="455"/>
    </location>
</feature>
<dbReference type="EMBL" id="AOIU01000031">
    <property type="protein sequence ID" value="ELZ24139.1"/>
    <property type="molecule type" value="Genomic_DNA"/>
</dbReference>
<keyword evidence="2" id="KW-0812">Transmembrane</keyword>
<organism evidence="3 4">
    <name type="scientific">Halosimplex carlsbadense 2-9-1</name>
    <dbReference type="NCBI Taxonomy" id="797114"/>
    <lineage>
        <taxon>Archaea</taxon>
        <taxon>Methanobacteriati</taxon>
        <taxon>Methanobacteriota</taxon>
        <taxon>Stenosarchaea group</taxon>
        <taxon>Halobacteria</taxon>
        <taxon>Halobacteriales</taxon>
        <taxon>Haloarculaceae</taxon>
        <taxon>Halosimplex</taxon>
    </lineage>
</organism>
<feature type="transmembrane region" description="Helical" evidence="2">
    <location>
        <begin position="327"/>
        <end position="347"/>
    </location>
</feature>
<sequence length="493" mass="51034">MNGADATASGDRGGPERDGTGDDRPGGGLSTRLLVRMIREEWRLQAELFGDRFALFPLVIAVFGGLGVWLLTVAGTSLDAVAAGLHGLVFFFGLQVGTIGLVGRDALRDVLGDVTLLVFSARTLPVTWRRLLGVFVVKDLLYYSGLFLVPMAVGYAAVALSAGQPAGGVALLWLTTTGAFALGVGTSLTLTGVGTRSRAAVLALVLAVAAGILTGRLDVVALSPYGFYLDPSLRSAALGFGPALALAVAGPLAFQPVESGGARSAPQRYERVRSVIRDDGGVATRTLLEVTRSSGSVWKVLFSMGVLFGVTVLLVREVARATTLTPSYGIAVGTLLGLGAFTTYSWVTQFDSAEEYLRLPLSLSAAFAGKRTAFLALSVPAGLVYLVGSLVWLPPVQVAVGAVVFPLVAVYVFGVTAYVTGFAPNELLFDTPLFVAFGAALAAVAVPLVVAALAYTEAPALAVGVSVGVSVVAAAVGFALSNRAGPRWQRKLR</sequence>
<keyword evidence="2" id="KW-1133">Transmembrane helix</keyword>
<feature type="transmembrane region" description="Helical" evidence="2">
    <location>
        <begin position="461"/>
        <end position="481"/>
    </location>
</feature>
<evidence type="ECO:0000256" key="2">
    <source>
        <dbReference type="SAM" id="Phobius"/>
    </source>
</evidence>
<feature type="transmembrane region" description="Helical" evidence="2">
    <location>
        <begin position="373"/>
        <end position="393"/>
    </location>
</feature>
<dbReference type="AlphaFoldDB" id="M0CQI0"/>
<dbReference type="RefSeq" id="WP_006884243.1">
    <property type="nucleotide sequence ID" value="NZ_AOIU01000031.1"/>
</dbReference>
<feature type="transmembrane region" description="Helical" evidence="2">
    <location>
        <begin position="53"/>
        <end position="74"/>
    </location>
</feature>
<protein>
    <submittedName>
        <fullName evidence="3">Uncharacterized protein</fullName>
    </submittedName>
</protein>
<accession>M0CQI0</accession>
<feature type="transmembrane region" description="Helical" evidence="2">
    <location>
        <begin position="80"/>
        <end position="102"/>
    </location>
</feature>
<dbReference type="eggNOG" id="arCOG04521">
    <property type="taxonomic scope" value="Archaea"/>
</dbReference>
<dbReference type="STRING" id="797114.C475_12857"/>
<feature type="region of interest" description="Disordered" evidence="1">
    <location>
        <begin position="1"/>
        <end position="28"/>
    </location>
</feature>
<comment type="caution">
    <text evidence="3">The sequence shown here is derived from an EMBL/GenBank/DDBJ whole genome shotgun (WGS) entry which is preliminary data.</text>
</comment>
<feature type="transmembrane region" description="Helical" evidence="2">
    <location>
        <begin position="297"/>
        <end position="315"/>
    </location>
</feature>
<evidence type="ECO:0000313" key="4">
    <source>
        <dbReference type="Proteomes" id="UP000011626"/>
    </source>
</evidence>
<evidence type="ECO:0000313" key="3">
    <source>
        <dbReference type="EMBL" id="ELZ24139.1"/>
    </source>
</evidence>
<keyword evidence="2" id="KW-0472">Membrane</keyword>
<evidence type="ECO:0000256" key="1">
    <source>
        <dbReference type="SAM" id="MobiDB-lite"/>
    </source>
</evidence>
<feature type="compositionally biased region" description="Basic and acidic residues" evidence="1">
    <location>
        <begin position="13"/>
        <end position="25"/>
    </location>
</feature>
<feature type="transmembrane region" description="Helical" evidence="2">
    <location>
        <begin position="140"/>
        <end position="158"/>
    </location>
</feature>
<feature type="transmembrane region" description="Helical" evidence="2">
    <location>
        <begin position="399"/>
        <end position="421"/>
    </location>
</feature>
<feature type="transmembrane region" description="Helical" evidence="2">
    <location>
        <begin position="170"/>
        <end position="192"/>
    </location>
</feature>
<gene>
    <name evidence="3" type="ORF">C475_12857</name>
</gene>
<dbReference type="Proteomes" id="UP000011626">
    <property type="component" value="Unassembled WGS sequence"/>
</dbReference>
<proteinExistence type="predicted"/>
<name>M0CQI0_9EURY</name>
<reference evidence="3 4" key="1">
    <citation type="journal article" date="2014" name="PLoS Genet.">
        <title>Phylogenetically driven sequencing of extremely halophilic archaea reveals strategies for static and dynamic osmo-response.</title>
        <authorList>
            <person name="Becker E.A."/>
            <person name="Seitzer P.M."/>
            <person name="Tritt A."/>
            <person name="Larsen D."/>
            <person name="Krusor M."/>
            <person name="Yao A.I."/>
            <person name="Wu D."/>
            <person name="Madern D."/>
            <person name="Eisen J.A."/>
            <person name="Darling A.E."/>
            <person name="Facciotti M.T."/>
        </authorList>
    </citation>
    <scope>NUCLEOTIDE SEQUENCE [LARGE SCALE GENOMIC DNA]</scope>
    <source>
        <strain evidence="3 4">2-9-1</strain>
    </source>
</reference>
<feature type="transmembrane region" description="Helical" evidence="2">
    <location>
        <begin position="237"/>
        <end position="254"/>
    </location>
</feature>
<feature type="transmembrane region" description="Helical" evidence="2">
    <location>
        <begin position="199"/>
        <end position="217"/>
    </location>
</feature>